<dbReference type="GO" id="GO:0000076">
    <property type="term" value="P:DNA replication checkpoint signaling"/>
    <property type="evidence" value="ECO:0007669"/>
    <property type="project" value="UniProtKB-UniRule"/>
</dbReference>
<keyword evidence="10" id="KW-1185">Reference proteome</keyword>
<comment type="subcellular location">
    <subcellularLocation>
        <location evidence="1 6">Nucleus</location>
    </subcellularLocation>
</comment>
<evidence type="ECO:0000313" key="10">
    <source>
        <dbReference type="Proteomes" id="UP000094527"/>
    </source>
</evidence>
<feature type="compositionally biased region" description="Low complexity" evidence="7">
    <location>
        <begin position="40"/>
        <end position="49"/>
    </location>
</feature>
<feature type="compositionally biased region" description="Polar residues" evidence="7">
    <location>
        <begin position="422"/>
        <end position="432"/>
    </location>
</feature>
<feature type="region of interest" description="Disordered" evidence="7">
    <location>
        <begin position="202"/>
        <end position="238"/>
    </location>
</feature>
<dbReference type="OMA" id="DANTCEN"/>
<dbReference type="STRING" id="48709.A0A1D2NK51"/>
<dbReference type="GO" id="GO:0043111">
    <property type="term" value="P:replication fork arrest"/>
    <property type="evidence" value="ECO:0007669"/>
    <property type="project" value="TreeGrafter"/>
</dbReference>
<evidence type="ECO:0000256" key="4">
    <source>
        <dbReference type="ARBA" id="ARBA00023242"/>
    </source>
</evidence>
<keyword evidence="4 6" id="KW-0539">Nucleus</keyword>
<feature type="region of interest" description="Disordered" evidence="7">
    <location>
        <begin position="251"/>
        <end position="270"/>
    </location>
</feature>
<dbReference type="PANTHER" id="PTHR13220">
    <property type="entry name" value="TIMELESS INTERACTING-RELATED"/>
    <property type="match status" value="1"/>
</dbReference>
<evidence type="ECO:0000256" key="6">
    <source>
        <dbReference type="RuleBase" id="RU366049"/>
    </source>
</evidence>
<comment type="similarity">
    <text evidence="2 6">Belongs to the CSM3 family.</text>
</comment>
<dbReference type="GO" id="GO:0031297">
    <property type="term" value="P:replication fork processing"/>
    <property type="evidence" value="ECO:0007669"/>
    <property type="project" value="UniProtKB-UniRule"/>
</dbReference>
<organism evidence="9 10">
    <name type="scientific">Orchesella cincta</name>
    <name type="common">Springtail</name>
    <name type="synonym">Podura cincta</name>
    <dbReference type="NCBI Taxonomy" id="48709"/>
    <lineage>
        <taxon>Eukaryota</taxon>
        <taxon>Metazoa</taxon>
        <taxon>Ecdysozoa</taxon>
        <taxon>Arthropoda</taxon>
        <taxon>Hexapoda</taxon>
        <taxon>Collembola</taxon>
        <taxon>Entomobryomorpha</taxon>
        <taxon>Entomobryoidea</taxon>
        <taxon>Orchesellidae</taxon>
        <taxon>Orchesellinae</taxon>
        <taxon>Orchesella</taxon>
    </lineage>
</organism>
<keyword evidence="3 6" id="KW-0227">DNA damage</keyword>
<evidence type="ECO:0000256" key="5">
    <source>
        <dbReference type="ARBA" id="ARBA00023306"/>
    </source>
</evidence>
<comment type="caution">
    <text evidence="9">The sequence shown here is derived from an EMBL/GenBank/DDBJ whole genome shotgun (WGS) entry which is preliminary data.</text>
</comment>
<dbReference type="EMBL" id="LJIJ01000020">
    <property type="protein sequence ID" value="ODN05599.1"/>
    <property type="molecule type" value="Genomic_DNA"/>
</dbReference>
<sequence>MSYSDDERGSVRSSSPVPRGLFSGSDNSGDENEDDRQSRRSGGSPAPRGGEVDSDAEEERKEQEAKRKKEEERKKKQKAKGPVKRTQIHEEMLIGRKGVSTIPEIFKDFQFSGKGREREDLGKILAKIEHWVHLLHPKHPFDQSLQRMEFLGLKRKVVKTHLKKIRMGMLNEEIITNEEVVEDQEGDDDMEFPNFEGNEMEQDEMRRAMSHQEPSATATAQSSGLPNDDDGFPDDDDILAAMNEGFETGASAANAQSNQQDDEDSDMDVDMGDETVNVFSRDMELALKRAEMAETQIEKGTQLASISDSTIDSSAVSDAVARAFQSFSGGEVENSSPPEALSVPDSEIISASSSTIDSSAVSDAIAKAFQSSEVEAEEVPENISASESLLGTPTLTDSPVVDHPPSSASSERIDETLKVQSEETAVTETGDNGISLDDLQDADEDEDME</sequence>
<gene>
    <name evidence="9" type="ORF">Ocin01_01071</name>
</gene>
<feature type="compositionally biased region" description="Low complexity" evidence="7">
    <location>
        <begin position="11"/>
        <end position="20"/>
    </location>
</feature>
<dbReference type="GO" id="GO:0006974">
    <property type="term" value="P:DNA damage response"/>
    <property type="evidence" value="ECO:0007669"/>
    <property type="project" value="UniProtKB-KW"/>
</dbReference>
<dbReference type="InterPro" id="IPR040038">
    <property type="entry name" value="TIPIN/Csm3/Swi3"/>
</dbReference>
<feature type="region of interest" description="Disordered" evidence="7">
    <location>
        <begin position="1"/>
        <end position="88"/>
    </location>
</feature>
<feature type="domain" description="Chromosome segregation in meiosis protein 3" evidence="8">
    <location>
        <begin position="88"/>
        <end position="169"/>
    </location>
</feature>
<dbReference type="Pfam" id="PF07962">
    <property type="entry name" value="Swi3"/>
    <property type="match status" value="1"/>
</dbReference>
<proteinExistence type="inferred from homology"/>
<feature type="compositionally biased region" description="Basic and acidic residues" evidence="7">
    <location>
        <begin position="411"/>
        <end position="421"/>
    </location>
</feature>
<evidence type="ECO:0000256" key="7">
    <source>
        <dbReference type="SAM" id="MobiDB-lite"/>
    </source>
</evidence>
<dbReference type="OrthoDB" id="437078at2759"/>
<name>A0A1D2NK51_ORCCI</name>
<feature type="compositionally biased region" description="Basic and acidic residues" evidence="7">
    <location>
        <begin position="58"/>
        <end position="74"/>
    </location>
</feature>
<evidence type="ECO:0000259" key="8">
    <source>
        <dbReference type="Pfam" id="PF07962"/>
    </source>
</evidence>
<feature type="compositionally biased region" description="Acidic residues" evidence="7">
    <location>
        <begin position="227"/>
        <end position="238"/>
    </location>
</feature>
<evidence type="ECO:0000256" key="1">
    <source>
        <dbReference type="ARBA" id="ARBA00004123"/>
    </source>
</evidence>
<feature type="compositionally biased region" description="Acidic residues" evidence="7">
    <location>
        <begin position="260"/>
        <end position="270"/>
    </location>
</feature>
<feature type="compositionally biased region" description="Basic and acidic residues" evidence="7">
    <location>
        <begin position="1"/>
        <end position="10"/>
    </location>
</feature>
<dbReference type="GO" id="GO:0031298">
    <property type="term" value="C:replication fork protection complex"/>
    <property type="evidence" value="ECO:0007669"/>
    <property type="project" value="TreeGrafter"/>
</dbReference>
<evidence type="ECO:0000256" key="3">
    <source>
        <dbReference type="ARBA" id="ARBA00022763"/>
    </source>
</evidence>
<protein>
    <recommendedName>
        <fullName evidence="6">TIMELESS-interacting protein</fullName>
    </recommendedName>
</protein>
<comment type="function">
    <text evidence="6">Plays an important role in the control of DNA replication and the maintenance of replication fork stability.</text>
</comment>
<keyword evidence="5 6" id="KW-0131">Cell cycle</keyword>
<reference evidence="9 10" key="1">
    <citation type="journal article" date="2016" name="Genome Biol. Evol.">
        <title>Gene Family Evolution Reflects Adaptation to Soil Environmental Stressors in the Genome of the Collembolan Orchesella cincta.</title>
        <authorList>
            <person name="Faddeeva-Vakhrusheva A."/>
            <person name="Derks M.F."/>
            <person name="Anvar S.Y."/>
            <person name="Agamennone V."/>
            <person name="Suring W."/>
            <person name="Smit S."/>
            <person name="van Straalen N.M."/>
            <person name="Roelofs D."/>
        </authorList>
    </citation>
    <scope>NUCLEOTIDE SEQUENCE [LARGE SCALE GENOMIC DNA]</scope>
    <source>
        <tissue evidence="9">Mixed pool</tissue>
    </source>
</reference>
<evidence type="ECO:0000313" key="9">
    <source>
        <dbReference type="EMBL" id="ODN05599.1"/>
    </source>
</evidence>
<dbReference type="AlphaFoldDB" id="A0A1D2NK51"/>
<dbReference type="InterPro" id="IPR012923">
    <property type="entry name" value="Csm3"/>
</dbReference>
<feature type="compositionally biased region" description="Polar residues" evidence="7">
    <location>
        <begin position="383"/>
        <end position="397"/>
    </location>
</feature>
<feature type="compositionally biased region" description="Acidic residues" evidence="7">
    <location>
        <begin position="438"/>
        <end position="449"/>
    </location>
</feature>
<accession>A0A1D2NK51</accession>
<dbReference type="PANTHER" id="PTHR13220:SF11">
    <property type="entry name" value="TIMELESS-INTERACTING PROTEIN"/>
    <property type="match status" value="1"/>
</dbReference>
<dbReference type="Proteomes" id="UP000094527">
    <property type="component" value="Unassembled WGS sequence"/>
</dbReference>
<feature type="compositionally biased region" description="Polar residues" evidence="7">
    <location>
        <begin position="212"/>
        <end position="225"/>
    </location>
</feature>
<evidence type="ECO:0000256" key="2">
    <source>
        <dbReference type="ARBA" id="ARBA00006075"/>
    </source>
</evidence>
<feature type="region of interest" description="Disordered" evidence="7">
    <location>
        <begin position="372"/>
        <end position="449"/>
    </location>
</feature>
<dbReference type="GO" id="GO:0003677">
    <property type="term" value="F:DNA binding"/>
    <property type="evidence" value="ECO:0007669"/>
    <property type="project" value="TreeGrafter"/>
</dbReference>